<keyword evidence="4 7" id="KW-0812">Transmembrane</keyword>
<evidence type="ECO:0000256" key="8">
    <source>
        <dbReference type="SAM" id="Phobius"/>
    </source>
</evidence>
<keyword evidence="3 7" id="KW-1134">Transmembrane beta strand</keyword>
<comment type="similarity">
    <text evidence="7">Belongs to the TonB-dependent receptor family.</text>
</comment>
<dbReference type="RefSeq" id="WP_210353336.1">
    <property type="nucleotide sequence ID" value="NZ_JAEQMU010000001.1"/>
</dbReference>
<evidence type="ECO:0000259" key="10">
    <source>
        <dbReference type="Pfam" id="PF07715"/>
    </source>
</evidence>
<evidence type="ECO:0000313" key="12">
    <source>
        <dbReference type="Proteomes" id="UP001597440"/>
    </source>
</evidence>
<gene>
    <name evidence="11" type="ORF">ACFSQW_11185</name>
</gene>
<feature type="domain" description="TonB-dependent receptor plug" evidence="10">
    <location>
        <begin position="252"/>
        <end position="362"/>
    </location>
</feature>
<keyword evidence="2 7" id="KW-0813">Transport</keyword>
<keyword evidence="5 7" id="KW-0472">Membrane</keyword>
<dbReference type="Pfam" id="PF13715">
    <property type="entry name" value="CarbopepD_reg_2"/>
    <property type="match status" value="1"/>
</dbReference>
<evidence type="ECO:0000256" key="3">
    <source>
        <dbReference type="ARBA" id="ARBA00022452"/>
    </source>
</evidence>
<keyword evidence="6 7" id="KW-0998">Cell outer membrane</keyword>
<dbReference type="Gene3D" id="2.170.130.10">
    <property type="entry name" value="TonB-dependent receptor, plug domain"/>
    <property type="match status" value="1"/>
</dbReference>
<dbReference type="InterPro" id="IPR011662">
    <property type="entry name" value="Secretin/TonB_short_N"/>
</dbReference>
<feature type="transmembrane region" description="Helical" evidence="8">
    <location>
        <begin position="38"/>
        <end position="57"/>
    </location>
</feature>
<dbReference type="InterPro" id="IPR023996">
    <property type="entry name" value="TonB-dep_OMP_SusC/RagA"/>
</dbReference>
<evidence type="ECO:0000313" key="11">
    <source>
        <dbReference type="EMBL" id="MFD2554956.1"/>
    </source>
</evidence>
<dbReference type="SUPFAM" id="SSF49464">
    <property type="entry name" value="Carboxypeptidase regulatory domain-like"/>
    <property type="match status" value="1"/>
</dbReference>
<dbReference type="InterPro" id="IPR037066">
    <property type="entry name" value="Plug_dom_sf"/>
</dbReference>
<name>A0ABW5L230_9SPHI</name>
<protein>
    <submittedName>
        <fullName evidence="11">SusC/RagA family TonB-linked outer membrane protein</fullName>
    </submittedName>
</protein>
<reference evidence="12" key="1">
    <citation type="journal article" date="2019" name="Int. J. Syst. Evol. Microbiol.">
        <title>The Global Catalogue of Microorganisms (GCM) 10K type strain sequencing project: providing services to taxonomists for standard genome sequencing and annotation.</title>
        <authorList>
            <consortium name="The Broad Institute Genomics Platform"/>
            <consortium name="The Broad Institute Genome Sequencing Center for Infectious Disease"/>
            <person name="Wu L."/>
            <person name="Ma J."/>
        </authorList>
    </citation>
    <scope>NUCLEOTIDE SEQUENCE [LARGE SCALE GENOMIC DNA]</scope>
    <source>
        <strain evidence="12">KCTC 52298</strain>
    </source>
</reference>
<dbReference type="InterPro" id="IPR023997">
    <property type="entry name" value="TonB-dep_OMP_SusC/RagA_CS"/>
</dbReference>
<feature type="domain" description="Secretin/TonB short N-terminal" evidence="9">
    <location>
        <begin position="92"/>
        <end position="135"/>
    </location>
</feature>
<dbReference type="Gene3D" id="2.40.170.20">
    <property type="entry name" value="TonB-dependent receptor, beta-barrel domain"/>
    <property type="match status" value="1"/>
</dbReference>
<comment type="caution">
    <text evidence="11">The sequence shown here is derived from an EMBL/GenBank/DDBJ whole genome shotgun (WGS) entry which is preliminary data.</text>
</comment>
<evidence type="ECO:0000256" key="2">
    <source>
        <dbReference type="ARBA" id="ARBA00022448"/>
    </source>
</evidence>
<dbReference type="Proteomes" id="UP001597440">
    <property type="component" value="Unassembled WGS sequence"/>
</dbReference>
<keyword evidence="8" id="KW-1133">Transmembrane helix</keyword>
<dbReference type="Pfam" id="PF07715">
    <property type="entry name" value="Plug"/>
    <property type="match status" value="1"/>
</dbReference>
<evidence type="ECO:0000256" key="5">
    <source>
        <dbReference type="ARBA" id="ARBA00023136"/>
    </source>
</evidence>
<dbReference type="NCBIfam" id="TIGR04056">
    <property type="entry name" value="OMP_RagA_SusC"/>
    <property type="match status" value="1"/>
</dbReference>
<evidence type="ECO:0000256" key="6">
    <source>
        <dbReference type="ARBA" id="ARBA00023237"/>
    </source>
</evidence>
<sequence length="1220" mass="138292">MYENYGQDNRVSTGYFAGLKQFVCYHLLRGSRTWRRRVMRVSLTSIFMTFCMMQLSASGIAQQVTLKAKSTSVRQIFMAINKQTGYHYVWSARDVDPNTKISVDIVQKPLDQALVSILNSLDLSYEIDNKTIVIKEKGRGASNNTANRVKVFEEVQQKQVSGRIVDAQGKPVRGVSIRVKGTDLGTVTDEQGYFKFTQTVDAGQKLECSCLGYKSMEVTASTNMGTIVLQDLSAEVETVDVVINTGYQKISKERAAGSFSQVTAKDMEGRLQTGLLDRVEGLVPGMSMVQNSASPQNTKNSLGIEVRGRSTINAQGAPLVVVDGMPYEGDLTALNPNDIETITVLKDASAASIYGVRSSNGVIVVVTRMGKEGPARIDYSNTLSFRGLPSRKYLNKMSSAELVDFQKEMFNYRSGDYSAIDPRKSMNDVYGILYRHKGGVISEEEMERELDVYRNRDRYSSMDEFLNTVRFDQQHNLALSGGVDRYSYHYSLNYTQPGDYNKGRATNKGIGFNIKNNFKLTDWVTLRANILGKNQQREGNIGFDYYNNYIGGKASYFLLRNEDGSPAQWFNNKSQYEIDRLNSLGLQDETYRPIEQNEYKHEKFYNKYINLNFGANFKIIKGLDFDLSYQSERTEGYNGTLSREQFWEVASMVNDATQMVEGIAKYNIPKGGQFSERRNDINSYTLRGQLNYQNTFSDIHEIIAIAGAERREIKDRFTDIYKYGYDESSLVYKGINEENYGIMLRNTEALFNSYTMTKKEKGFQELVDRFVSFYANASYTYNRKLTLSGSIRMDQSNLFGTDIKNQYKPLWSVGALYRLPELNLDFLDKWSARMTYGVNGNVPKETGPYLISKVDDRLNPYTGELQSSITTPPNPLLRWERTNVFNFGLDFSMWNNRLGATIDLYSKKTEDLLGNSALDPTLGWSNVLMNYGNMRNNGIEVGLTGQILKRTDFSWTGALNFAYNNNKITKLYVSQNTPYSYYSTTQNRVGVAMGSIYSIDYAGLNEEGLPMARKADGTLVGSTQQLTAEDLIYSGTTIAPYNASLSNNVRYKNFSLNFMFIFNGGHVMRGVHPEFLSKYAELNYNSNFERSWLNYWKQPGDELKNPEMAPKFVSAASGNMSDIYNSAQLFIQKADYIKLRDVSLSYTLPQEWIARTKLNHVRITGQIQNVWRWAANKDNLDPEVWSGYSMFNDAQNKLITIPTRGVLTPTIYNLGISVGL</sequence>
<organism evidence="11 12">
    <name type="scientific">Sphingobacterium tabacisoli</name>
    <dbReference type="NCBI Taxonomy" id="2044855"/>
    <lineage>
        <taxon>Bacteria</taxon>
        <taxon>Pseudomonadati</taxon>
        <taxon>Bacteroidota</taxon>
        <taxon>Sphingobacteriia</taxon>
        <taxon>Sphingobacteriales</taxon>
        <taxon>Sphingobacteriaceae</taxon>
        <taxon>Sphingobacterium</taxon>
    </lineage>
</organism>
<comment type="subcellular location">
    <subcellularLocation>
        <location evidence="1 7">Cell outer membrane</location>
        <topology evidence="1 7">Multi-pass membrane protein</topology>
    </subcellularLocation>
</comment>
<evidence type="ECO:0000256" key="1">
    <source>
        <dbReference type="ARBA" id="ARBA00004571"/>
    </source>
</evidence>
<dbReference type="Pfam" id="PF07660">
    <property type="entry name" value="STN"/>
    <property type="match status" value="1"/>
</dbReference>
<keyword evidence="12" id="KW-1185">Reference proteome</keyword>
<evidence type="ECO:0000256" key="4">
    <source>
        <dbReference type="ARBA" id="ARBA00022692"/>
    </source>
</evidence>
<evidence type="ECO:0000256" key="7">
    <source>
        <dbReference type="PROSITE-ProRule" id="PRU01360"/>
    </source>
</evidence>
<dbReference type="NCBIfam" id="TIGR04057">
    <property type="entry name" value="SusC_RagA_signa"/>
    <property type="match status" value="1"/>
</dbReference>
<dbReference type="EMBL" id="JBHULD010000014">
    <property type="protein sequence ID" value="MFD2554956.1"/>
    <property type="molecule type" value="Genomic_DNA"/>
</dbReference>
<dbReference type="SUPFAM" id="SSF56935">
    <property type="entry name" value="Porins"/>
    <property type="match status" value="1"/>
</dbReference>
<dbReference type="InterPro" id="IPR039426">
    <property type="entry name" value="TonB-dep_rcpt-like"/>
</dbReference>
<accession>A0ABW5L230</accession>
<dbReference type="Gene3D" id="2.60.40.1120">
    <property type="entry name" value="Carboxypeptidase-like, regulatory domain"/>
    <property type="match status" value="1"/>
</dbReference>
<dbReference type="InterPro" id="IPR036942">
    <property type="entry name" value="Beta-barrel_TonB_sf"/>
</dbReference>
<dbReference type="InterPro" id="IPR008969">
    <property type="entry name" value="CarboxyPept-like_regulatory"/>
</dbReference>
<dbReference type="InterPro" id="IPR012910">
    <property type="entry name" value="Plug_dom"/>
</dbReference>
<proteinExistence type="inferred from homology"/>
<dbReference type="PROSITE" id="PS52016">
    <property type="entry name" value="TONB_DEPENDENT_REC_3"/>
    <property type="match status" value="1"/>
</dbReference>
<evidence type="ECO:0000259" key="9">
    <source>
        <dbReference type="Pfam" id="PF07660"/>
    </source>
</evidence>